<accession>X1R9P4</accession>
<reference evidence="1" key="1">
    <citation type="journal article" date="2014" name="Front. Microbiol.">
        <title>High frequency of phylogenetically diverse reductive dehalogenase-homologous genes in deep subseafloor sedimentary metagenomes.</title>
        <authorList>
            <person name="Kawai M."/>
            <person name="Futagami T."/>
            <person name="Toyoda A."/>
            <person name="Takaki Y."/>
            <person name="Nishi S."/>
            <person name="Hori S."/>
            <person name="Arai W."/>
            <person name="Tsubouchi T."/>
            <person name="Morono Y."/>
            <person name="Uchiyama I."/>
            <person name="Ito T."/>
            <person name="Fujiyama A."/>
            <person name="Inagaki F."/>
            <person name="Takami H."/>
        </authorList>
    </citation>
    <scope>NUCLEOTIDE SEQUENCE</scope>
    <source>
        <strain evidence="1">Expedition CK06-06</strain>
    </source>
</reference>
<sequence length="63" mass="6716">IHLTGPFIVAALESGMKPSGAPSLAIRIDLPDGRTVIQETSLKLWYTATRAFKGKFGDLGGMI</sequence>
<organism evidence="1">
    <name type="scientific">marine sediment metagenome</name>
    <dbReference type="NCBI Taxonomy" id="412755"/>
    <lineage>
        <taxon>unclassified sequences</taxon>
        <taxon>metagenomes</taxon>
        <taxon>ecological metagenomes</taxon>
    </lineage>
</organism>
<feature type="non-terminal residue" evidence="1">
    <location>
        <position position="1"/>
    </location>
</feature>
<gene>
    <name evidence="1" type="ORF">S12H4_08191</name>
</gene>
<evidence type="ECO:0000313" key="1">
    <source>
        <dbReference type="EMBL" id="GAI63746.1"/>
    </source>
</evidence>
<name>X1R9P4_9ZZZZ</name>
<protein>
    <submittedName>
        <fullName evidence="1">Uncharacterized protein</fullName>
    </submittedName>
</protein>
<dbReference type="EMBL" id="BARW01003133">
    <property type="protein sequence ID" value="GAI63746.1"/>
    <property type="molecule type" value="Genomic_DNA"/>
</dbReference>
<dbReference type="AlphaFoldDB" id="X1R9P4"/>
<proteinExistence type="predicted"/>
<comment type="caution">
    <text evidence="1">The sequence shown here is derived from an EMBL/GenBank/DDBJ whole genome shotgun (WGS) entry which is preliminary data.</text>
</comment>